<evidence type="ECO:0000256" key="3">
    <source>
        <dbReference type="ARBA" id="ARBA00022821"/>
    </source>
</evidence>
<dbReference type="SUPFAM" id="SSF52540">
    <property type="entry name" value="P-loop containing nucleoside triphosphate hydrolases"/>
    <property type="match status" value="1"/>
</dbReference>
<evidence type="ECO:0000259" key="5">
    <source>
        <dbReference type="Pfam" id="PF00931"/>
    </source>
</evidence>
<dbReference type="Gene3D" id="1.20.5.4130">
    <property type="match status" value="1"/>
</dbReference>
<name>A0A6A1WS22_9ROSI</name>
<dbReference type="InterPro" id="IPR041118">
    <property type="entry name" value="Rx_N"/>
</dbReference>
<reference evidence="7 8" key="1">
    <citation type="journal article" date="2019" name="Plant Biotechnol. J.">
        <title>The red bayberry genome and genetic basis of sex determination.</title>
        <authorList>
            <person name="Jia H.M."/>
            <person name="Jia H.J."/>
            <person name="Cai Q.L."/>
            <person name="Wang Y."/>
            <person name="Zhao H.B."/>
            <person name="Yang W.F."/>
            <person name="Wang G.Y."/>
            <person name="Li Y.H."/>
            <person name="Zhan D.L."/>
            <person name="Shen Y.T."/>
            <person name="Niu Q.F."/>
            <person name="Chang L."/>
            <person name="Qiu J."/>
            <person name="Zhao L."/>
            <person name="Xie H.B."/>
            <person name="Fu W.Y."/>
            <person name="Jin J."/>
            <person name="Li X.W."/>
            <person name="Jiao Y."/>
            <person name="Zhou C.C."/>
            <person name="Tu T."/>
            <person name="Chai C.Y."/>
            <person name="Gao J.L."/>
            <person name="Fan L.J."/>
            <person name="van de Weg E."/>
            <person name="Wang J.Y."/>
            <person name="Gao Z.S."/>
        </authorList>
    </citation>
    <scope>NUCLEOTIDE SEQUENCE [LARGE SCALE GENOMIC DNA]</scope>
    <source>
        <tissue evidence="7">Leaves</tissue>
    </source>
</reference>
<dbReference type="EMBL" id="RXIC02000019">
    <property type="protein sequence ID" value="KAB1227433.1"/>
    <property type="molecule type" value="Genomic_DNA"/>
</dbReference>
<dbReference type="CDD" id="cd14798">
    <property type="entry name" value="RX-CC_like"/>
    <property type="match status" value="1"/>
</dbReference>
<keyword evidence="8" id="KW-1185">Reference proteome</keyword>
<evidence type="ECO:0000256" key="1">
    <source>
        <dbReference type="ARBA" id="ARBA00022737"/>
    </source>
</evidence>
<dbReference type="PANTHER" id="PTHR36766:SF38">
    <property type="entry name" value="DISEASE RESISTANCE PROTEIN RGA3"/>
    <property type="match status" value="1"/>
</dbReference>
<dbReference type="Gene3D" id="3.40.50.300">
    <property type="entry name" value="P-loop containing nucleotide triphosphate hydrolases"/>
    <property type="match status" value="2"/>
</dbReference>
<keyword evidence="3" id="KW-0611">Plant defense</keyword>
<gene>
    <name evidence="7" type="ORF">CJ030_MR1G023831</name>
</gene>
<evidence type="ECO:0000313" key="7">
    <source>
        <dbReference type="EMBL" id="KAB1227433.1"/>
    </source>
</evidence>
<sequence length="477" mass="53895">MAEGLLFSIAEGILGKLGSRALQELGLLWGVKDELEKLQDTVSTIKAVLLDAEEKRAAGNNAVKLWLERLDDVVYKADDLLDDFSTEGLLREMMTQGRNKTKQVRIFFSKSNQLAYRLKMARKIKKIREKLDAIQADHQTGALSNKKWNDSHSCVVGEQVIGREDDKKAVIELLMDSNIEENVSILAIVGIGGLGKTTLAKHVQKIVEEMLELATKKKPETTVRETLVADLKKEIDGKKYFLVLDDLWNEDSEKWMSLKTLLVGGARGSRILVTTRSEKVAKIARAAKQYSLRGLDEDASWCLFKQMAFEKGEEPENSRIVAIGKEILEKCVGARAIFETTAVGRKSKHMKRRGIFSLKQLLLSLTVEACPFLSERCKRGTRRGLAQDRLHPTVQSRYFRGWGYWRLQFIPTGFQDPAENHGKVIGLCSVRSCLVAEKFFTSAFLPLKKKVHLFVVTWLFKGSVEWWSVHNSLLPSQ</sequence>
<dbReference type="InterPro" id="IPR027417">
    <property type="entry name" value="P-loop_NTPase"/>
</dbReference>
<dbReference type="InterPro" id="IPR002182">
    <property type="entry name" value="NB-ARC"/>
</dbReference>
<keyword evidence="2" id="KW-0547">Nucleotide-binding</keyword>
<keyword evidence="4" id="KW-0067">ATP-binding</keyword>
<protein>
    <submittedName>
        <fullName evidence="7">Putative disease resistance protein RGA4</fullName>
    </submittedName>
</protein>
<dbReference type="InterPro" id="IPR038005">
    <property type="entry name" value="RX-like_CC"/>
</dbReference>
<evidence type="ECO:0000256" key="4">
    <source>
        <dbReference type="ARBA" id="ARBA00022840"/>
    </source>
</evidence>
<proteinExistence type="predicted"/>
<accession>A0A6A1WS22</accession>
<dbReference type="GO" id="GO:0005524">
    <property type="term" value="F:ATP binding"/>
    <property type="evidence" value="ECO:0007669"/>
    <property type="project" value="UniProtKB-KW"/>
</dbReference>
<organism evidence="7 8">
    <name type="scientific">Morella rubra</name>
    <name type="common">Chinese bayberry</name>
    <dbReference type="NCBI Taxonomy" id="262757"/>
    <lineage>
        <taxon>Eukaryota</taxon>
        <taxon>Viridiplantae</taxon>
        <taxon>Streptophyta</taxon>
        <taxon>Embryophyta</taxon>
        <taxon>Tracheophyta</taxon>
        <taxon>Spermatophyta</taxon>
        <taxon>Magnoliopsida</taxon>
        <taxon>eudicotyledons</taxon>
        <taxon>Gunneridae</taxon>
        <taxon>Pentapetalae</taxon>
        <taxon>rosids</taxon>
        <taxon>fabids</taxon>
        <taxon>Fagales</taxon>
        <taxon>Myricaceae</taxon>
        <taxon>Morella</taxon>
    </lineage>
</organism>
<dbReference type="GO" id="GO:0006952">
    <property type="term" value="P:defense response"/>
    <property type="evidence" value="ECO:0007669"/>
    <property type="project" value="UniProtKB-KW"/>
</dbReference>
<dbReference type="OrthoDB" id="5279713at2759"/>
<feature type="domain" description="Disease resistance N-terminal" evidence="6">
    <location>
        <begin position="13"/>
        <end position="99"/>
    </location>
</feature>
<evidence type="ECO:0000256" key="2">
    <source>
        <dbReference type="ARBA" id="ARBA00022741"/>
    </source>
</evidence>
<evidence type="ECO:0000313" key="8">
    <source>
        <dbReference type="Proteomes" id="UP000516437"/>
    </source>
</evidence>
<evidence type="ECO:0000259" key="6">
    <source>
        <dbReference type="Pfam" id="PF18052"/>
    </source>
</evidence>
<dbReference type="PANTHER" id="PTHR36766">
    <property type="entry name" value="PLANT BROAD-SPECTRUM MILDEW RESISTANCE PROTEIN RPW8"/>
    <property type="match status" value="1"/>
</dbReference>
<dbReference type="GO" id="GO:0043531">
    <property type="term" value="F:ADP binding"/>
    <property type="evidence" value="ECO:0007669"/>
    <property type="project" value="InterPro"/>
</dbReference>
<dbReference type="Proteomes" id="UP000516437">
    <property type="component" value="Chromosome 1"/>
</dbReference>
<feature type="domain" description="NB-ARC" evidence="5">
    <location>
        <begin position="202"/>
        <end position="311"/>
    </location>
</feature>
<dbReference type="Pfam" id="PF18052">
    <property type="entry name" value="Rx_N"/>
    <property type="match status" value="1"/>
</dbReference>
<dbReference type="AlphaFoldDB" id="A0A6A1WS22"/>
<keyword evidence="1" id="KW-0677">Repeat</keyword>
<dbReference type="Pfam" id="PF00931">
    <property type="entry name" value="NB-ARC"/>
    <property type="match status" value="1"/>
</dbReference>
<comment type="caution">
    <text evidence="7">The sequence shown here is derived from an EMBL/GenBank/DDBJ whole genome shotgun (WGS) entry which is preliminary data.</text>
</comment>